<proteinExistence type="inferred from homology"/>
<feature type="transmembrane region" description="Helical" evidence="7">
    <location>
        <begin position="38"/>
        <end position="55"/>
    </location>
</feature>
<gene>
    <name evidence="9" type="ORF">DN069_00620</name>
</gene>
<dbReference type="Proteomes" id="UP000248889">
    <property type="component" value="Unassembled WGS sequence"/>
</dbReference>
<keyword evidence="6 7" id="KW-0472">Membrane</keyword>
<dbReference type="InterPro" id="IPR000515">
    <property type="entry name" value="MetI-like"/>
</dbReference>
<evidence type="ECO:0000256" key="4">
    <source>
        <dbReference type="ARBA" id="ARBA00022692"/>
    </source>
</evidence>
<dbReference type="RefSeq" id="WP_111498689.1">
    <property type="nucleotide sequence ID" value="NZ_QKYN01000005.1"/>
</dbReference>
<dbReference type="EMBL" id="QKYN01000005">
    <property type="protein sequence ID" value="RAG87580.1"/>
    <property type="molecule type" value="Genomic_DNA"/>
</dbReference>
<feature type="transmembrane region" description="Helical" evidence="7">
    <location>
        <begin position="162"/>
        <end position="181"/>
    </location>
</feature>
<evidence type="ECO:0000313" key="10">
    <source>
        <dbReference type="Proteomes" id="UP000248889"/>
    </source>
</evidence>
<dbReference type="GO" id="GO:0055085">
    <property type="term" value="P:transmembrane transport"/>
    <property type="evidence" value="ECO:0007669"/>
    <property type="project" value="InterPro"/>
</dbReference>
<name>A0A2X0KLQ0_9ACTN</name>
<evidence type="ECO:0000256" key="7">
    <source>
        <dbReference type="RuleBase" id="RU363032"/>
    </source>
</evidence>
<protein>
    <submittedName>
        <fullName evidence="9">ABC transporter permease</fullName>
    </submittedName>
</protein>
<dbReference type="PANTHER" id="PTHR30151">
    <property type="entry name" value="ALKANE SULFONATE ABC TRANSPORTER-RELATED, MEMBRANE SUBUNIT"/>
    <property type="match status" value="1"/>
</dbReference>
<evidence type="ECO:0000259" key="8">
    <source>
        <dbReference type="PROSITE" id="PS50928"/>
    </source>
</evidence>
<organism evidence="9 10">
    <name type="scientific">Streptacidiphilus pinicola</name>
    <dbReference type="NCBI Taxonomy" id="2219663"/>
    <lineage>
        <taxon>Bacteria</taxon>
        <taxon>Bacillati</taxon>
        <taxon>Actinomycetota</taxon>
        <taxon>Actinomycetes</taxon>
        <taxon>Kitasatosporales</taxon>
        <taxon>Streptomycetaceae</taxon>
        <taxon>Streptacidiphilus</taxon>
    </lineage>
</organism>
<dbReference type="Gene3D" id="1.10.3720.10">
    <property type="entry name" value="MetI-like"/>
    <property type="match status" value="1"/>
</dbReference>
<feature type="domain" description="ABC transmembrane type-1" evidence="8">
    <location>
        <begin position="96"/>
        <end position="276"/>
    </location>
</feature>
<dbReference type="InterPro" id="IPR035906">
    <property type="entry name" value="MetI-like_sf"/>
</dbReference>
<feature type="transmembrane region" description="Helical" evidence="7">
    <location>
        <begin position="258"/>
        <end position="276"/>
    </location>
</feature>
<keyword evidence="10" id="KW-1185">Reference proteome</keyword>
<keyword evidence="4 7" id="KW-0812">Transmembrane</keyword>
<dbReference type="CDD" id="cd06261">
    <property type="entry name" value="TM_PBP2"/>
    <property type="match status" value="1"/>
</dbReference>
<sequence>MSTASTSTTTTPVDAAAAGREQSAVAQAAKRAVLRRRAAIWAGRIGFAVLVLGGWEVGARTNVIDPFFFGQPSGVWSALVNLFQNGTEFGSVYENIWVTMQEALFGFGIGAVAGVIVGVTLGQSRFLADVFGPYIKIVNAIPRIVLGSIFIVAFGIGTLPKILLAAVLVFFIVFFNAFQGVREVDRNILANAKVLGASRLQVTKHVIVPSALTWIIASLHSAFGFAIVGALVGEVLGAQQGLGLIIKNAQNNFDPNTVFAAMLIISVLVLVAEWVIEKLEHYLLSWRPAAPSEASNAI</sequence>
<comment type="similarity">
    <text evidence="7">Belongs to the binding-protein-dependent transport system permease family.</text>
</comment>
<evidence type="ECO:0000256" key="3">
    <source>
        <dbReference type="ARBA" id="ARBA00022475"/>
    </source>
</evidence>
<reference evidence="9 10" key="1">
    <citation type="submission" date="2018-06" db="EMBL/GenBank/DDBJ databases">
        <title>Streptacidiphilus pinicola sp. nov., isolated from pine grove soil.</title>
        <authorList>
            <person name="Roh S.G."/>
            <person name="Park S."/>
            <person name="Kim M.-K."/>
            <person name="Yun B.-R."/>
            <person name="Park J."/>
            <person name="Kim M.J."/>
            <person name="Kim Y.S."/>
            <person name="Kim S.B."/>
        </authorList>
    </citation>
    <scope>NUCLEOTIDE SEQUENCE [LARGE SCALE GENOMIC DNA]</scope>
    <source>
        <strain evidence="9 10">MMS16-CNU450</strain>
    </source>
</reference>
<accession>A0A2X0KLQ0</accession>
<keyword evidence="5 7" id="KW-1133">Transmembrane helix</keyword>
<dbReference type="PANTHER" id="PTHR30151:SF20">
    <property type="entry name" value="ABC TRANSPORTER PERMEASE PROTEIN HI_0355-RELATED"/>
    <property type="match status" value="1"/>
</dbReference>
<dbReference type="GO" id="GO:0005886">
    <property type="term" value="C:plasma membrane"/>
    <property type="evidence" value="ECO:0007669"/>
    <property type="project" value="UniProtKB-SubCell"/>
</dbReference>
<comment type="subcellular location">
    <subcellularLocation>
        <location evidence="1 7">Cell membrane</location>
        <topology evidence="1 7">Multi-pass membrane protein</topology>
    </subcellularLocation>
</comment>
<dbReference type="PROSITE" id="PS50928">
    <property type="entry name" value="ABC_TM1"/>
    <property type="match status" value="1"/>
</dbReference>
<comment type="caution">
    <text evidence="9">The sequence shown here is derived from an EMBL/GenBank/DDBJ whole genome shotgun (WGS) entry which is preliminary data.</text>
</comment>
<dbReference type="OrthoDB" id="7274389at2"/>
<dbReference type="AlphaFoldDB" id="A0A2X0KLQ0"/>
<evidence type="ECO:0000256" key="5">
    <source>
        <dbReference type="ARBA" id="ARBA00022989"/>
    </source>
</evidence>
<dbReference type="SUPFAM" id="SSF161098">
    <property type="entry name" value="MetI-like"/>
    <property type="match status" value="1"/>
</dbReference>
<feature type="transmembrane region" description="Helical" evidence="7">
    <location>
        <begin position="103"/>
        <end position="122"/>
    </location>
</feature>
<dbReference type="Pfam" id="PF00528">
    <property type="entry name" value="BPD_transp_1"/>
    <property type="match status" value="1"/>
</dbReference>
<feature type="transmembrane region" description="Helical" evidence="7">
    <location>
        <begin position="134"/>
        <end position="156"/>
    </location>
</feature>
<evidence type="ECO:0000256" key="1">
    <source>
        <dbReference type="ARBA" id="ARBA00004651"/>
    </source>
</evidence>
<evidence type="ECO:0000256" key="2">
    <source>
        <dbReference type="ARBA" id="ARBA00022448"/>
    </source>
</evidence>
<evidence type="ECO:0000313" key="9">
    <source>
        <dbReference type="EMBL" id="RAG87580.1"/>
    </source>
</evidence>
<keyword evidence="3" id="KW-1003">Cell membrane</keyword>
<evidence type="ECO:0000256" key="6">
    <source>
        <dbReference type="ARBA" id="ARBA00023136"/>
    </source>
</evidence>
<keyword evidence="2 7" id="KW-0813">Transport</keyword>